<dbReference type="EMBL" id="GBXM01107250">
    <property type="protein sequence ID" value="JAH01327.1"/>
    <property type="molecule type" value="Transcribed_RNA"/>
</dbReference>
<evidence type="ECO:0000256" key="1">
    <source>
        <dbReference type="SAM" id="Phobius"/>
    </source>
</evidence>
<keyword evidence="1" id="KW-0472">Membrane</keyword>
<accession>A0A0E9PAP0</accession>
<sequence>MQTVPPGFSVLRLLYAASFRSFLGWFSAKPSFVTVLMVSLHRSVVFALLLWRHQC</sequence>
<keyword evidence="1" id="KW-0812">Transmembrane</keyword>
<name>A0A0E9PAP0_ANGAN</name>
<dbReference type="AlphaFoldDB" id="A0A0E9PAP0"/>
<organism evidence="2">
    <name type="scientific">Anguilla anguilla</name>
    <name type="common">European freshwater eel</name>
    <name type="synonym">Muraena anguilla</name>
    <dbReference type="NCBI Taxonomy" id="7936"/>
    <lineage>
        <taxon>Eukaryota</taxon>
        <taxon>Metazoa</taxon>
        <taxon>Chordata</taxon>
        <taxon>Craniata</taxon>
        <taxon>Vertebrata</taxon>
        <taxon>Euteleostomi</taxon>
        <taxon>Actinopterygii</taxon>
        <taxon>Neopterygii</taxon>
        <taxon>Teleostei</taxon>
        <taxon>Anguilliformes</taxon>
        <taxon>Anguillidae</taxon>
        <taxon>Anguilla</taxon>
    </lineage>
</organism>
<protein>
    <submittedName>
        <fullName evidence="2">Uncharacterized protein</fullName>
    </submittedName>
</protein>
<reference evidence="2" key="1">
    <citation type="submission" date="2014-11" db="EMBL/GenBank/DDBJ databases">
        <authorList>
            <person name="Amaro Gonzalez C."/>
        </authorList>
    </citation>
    <scope>NUCLEOTIDE SEQUENCE</scope>
</reference>
<keyword evidence="1" id="KW-1133">Transmembrane helix</keyword>
<feature type="transmembrane region" description="Helical" evidence="1">
    <location>
        <begin position="32"/>
        <end position="51"/>
    </location>
</feature>
<evidence type="ECO:0000313" key="2">
    <source>
        <dbReference type="EMBL" id="JAH01327.1"/>
    </source>
</evidence>
<reference evidence="2" key="2">
    <citation type="journal article" date="2015" name="Fish Shellfish Immunol.">
        <title>Early steps in the European eel (Anguilla anguilla)-Vibrio vulnificus interaction in the gills: Role of the RtxA13 toxin.</title>
        <authorList>
            <person name="Callol A."/>
            <person name="Pajuelo D."/>
            <person name="Ebbesson L."/>
            <person name="Teles M."/>
            <person name="MacKenzie S."/>
            <person name="Amaro C."/>
        </authorList>
    </citation>
    <scope>NUCLEOTIDE SEQUENCE</scope>
</reference>
<proteinExistence type="predicted"/>